<protein>
    <recommendedName>
        <fullName evidence="3">Glycoside hydrolase family 5 domain-containing protein</fullName>
    </recommendedName>
</protein>
<organism evidence="1 2">
    <name type="scientific">candidate division WWE3 bacterium RIFCSPLOWO2_01_FULL_41_18</name>
    <dbReference type="NCBI Taxonomy" id="1802625"/>
    <lineage>
        <taxon>Bacteria</taxon>
        <taxon>Katanobacteria</taxon>
    </lineage>
</organism>
<accession>A0A1F4VCL3</accession>
<gene>
    <name evidence="1" type="ORF">A3A78_02895</name>
</gene>
<reference evidence="1 2" key="1">
    <citation type="journal article" date="2016" name="Nat. Commun.">
        <title>Thousands of microbial genomes shed light on interconnected biogeochemical processes in an aquifer system.</title>
        <authorList>
            <person name="Anantharaman K."/>
            <person name="Brown C.T."/>
            <person name="Hug L.A."/>
            <person name="Sharon I."/>
            <person name="Castelle C.J."/>
            <person name="Probst A.J."/>
            <person name="Thomas B.C."/>
            <person name="Singh A."/>
            <person name="Wilkins M.J."/>
            <person name="Karaoz U."/>
            <person name="Brodie E.L."/>
            <person name="Williams K.H."/>
            <person name="Hubbard S.S."/>
            <person name="Banfield J.F."/>
        </authorList>
    </citation>
    <scope>NUCLEOTIDE SEQUENCE [LARGE SCALE GENOMIC DNA]</scope>
</reference>
<dbReference type="Proteomes" id="UP000176504">
    <property type="component" value="Unassembled WGS sequence"/>
</dbReference>
<dbReference type="SUPFAM" id="SSF51445">
    <property type="entry name" value="(Trans)glycosidases"/>
    <property type="match status" value="1"/>
</dbReference>
<name>A0A1F4VCL3_UNCKA</name>
<dbReference type="InterPro" id="IPR017853">
    <property type="entry name" value="GH"/>
</dbReference>
<evidence type="ECO:0000313" key="2">
    <source>
        <dbReference type="Proteomes" id="UP000176504"/>
    </source>
</evidence>
<proteinExistence type="predicted"/>
<sequence>MKLPLRKALICILIVLVSFLVYSRKVNLNEDALFESKFENPSDIEFKVEPCFFEDSLTYKYYEDRKGEGDVQKNIGYINNKFGLYVYSTENFIKKADELINSNGGDWGYVLIPYNVRDYDGSKWRKIFDLLNKKHLIPIIQLWDFSAKSYKKDTEKAANFLNKLLWPIEKKYISVYNETNDSRFWKGKVNPKEYAEVLDFTIKTFKSYDKGFFMLNGAFNSTAPNLNGYMDEELYLVRMNDSTPGIFSKLDGWASHPYPMPAYLGKPSEYGRQSVRGYEWELDVLKNRFGIETIPVFITETGWPHAEGKNHNYGFYDSNTVASYIKETFEKVWLKDDRVVAITPFTIYYDPPFDHFSWVKKDGSVYPQFDLIKSLKKVSGRPPVLTYVEKEVITCP</sequence>
<evidence type="ECO:0000313" key="1">
    <source>
        <dbReference type="EMBL" id="OGC54904.1"/>
    </source>
</evidence>
<comment type="caution">
    <text evidence="1">The sequence shown here is derived from an EMBL/GenBank/DDBJ whole genome shotgun (WGS) entry which is preliminary data.</text>
</comment>
<dbReference type="AlphaFoldDB" id="A0A1F4VCL3"/>
<evidence type="ECO:0008006" key="3">
    <source>
        <dbReference type="Google" id="ProtNLM"/>
    </source>
</evidence>
<dbReference type="EMBL" id="MEVI01000003">
    <property type="protein sequence ID" value="OGC54904.1"/>
    <property type="molecule type" value="Genomic_DNA"/>
</dbReference>
<dbReference type="Gene3D" id="3.20.20.80">
    <property type="entry name" value="Glycosidases"/>
    <property type="match status" value="1"/>
</dbReference>